<dbReference type="AlphaFoldDB" id="A0A9W4SG95"/>
<dbReference type="Proteomes" id="UP001153678">
    <property type="component" value="Unassembled WGS sequence"/>
</dbReference>
<gene>
    <name evidence="2" type="ORF">FWILDA_LOCUS3569</name>
</gene>
<dbReference type="OrthoDB" id="2447531at2759"/>
<sequence>IDNNIWLTSPDNTNTAETAHILSNRREKNLKLVIAILQERKLNRERFNAIRVHQKYNIPIRRQDKGLIARNILFNKRQGKLEYYENTKKGSKKGDVNNSDTEDKIPISHKQDAKKKPRKSIVVNSDTENDDKKNELTSRISELEYKEQVLALKVREIDLREREAKIYLMELSNFKKKHELEFVKS</sequence>
<organism evidence="2 3">
    <name type="scientific">Funneliformis geosporum</name>
    <dbReference type="NCBI Taxonomy" id="1117311"/>
    <lineage>
        <taxon>Eukaryota</taxon>
        <taxon>Fungi</taxon>
        <taxon>Fungi incertae sedis</taxon>
        <taxon>Mucoromycota</taxon>
        <taxon>Glomeromycotina</taxon>
        <taxon>Glomeromycetes</taxon>
        <taxon>Glomerales</taxon>
        <taxon>Glomeraceae</taxon>
        <taxon>Funneliformis</taxon>
    </lineage>
</organism>
<feature type="compositionally biased region" description="Basic and acidic residues" evidence="1">
    <location>
        <begin position="85"/>
        <end position="111"/>
    </location>
</feature>
<keyword evidence="3" id="KW-1185">Reference proteome</keyword>
<evidence type="ECO:0000313" key="3">
    <source>
        <dbReference type="Proteomes" id="UP001153678"/>
    </source>
</evidence>
<feature type="region of interest" description="Disordered" evidence="1">
    <location>
        <begin position="85"/>
        <end position="134"/>
    </location>
</feature>
<protein>
    <submittedName>
        <fullName evidence="2">9628_t:CDS:1</fullName>
    </submittedName>
</protein>
<accession>A0A9W4SG95</accession>
<proteinExistence type="predicted"/>
<evidence type="ECO:0000256" key="1">
    <source>
        <dbReference type="SAM" id="MobiDB-lite"/>
    </source>
</evidence>
<reference evidence="2" key="1">
    <citation type="submission" date="2022-08" db="EMBL/GenBank/DDBJ databases">
        <authorList>
            <person name="Kallberg Y."/>
            <person name="Tangrot J."/>
            <person name="Rosling A."/>
        </authorList>
    </citation>
    <scope>NUCLEOTIDE SEQUENCE</scope>
    <source>
        <strain evidence="2">Wild A</strain>
    </source>
</reference>
<comment type="caution">
    <text evidence="2">The sequence shown here is derived from an EMBL/GenBank/DDBJ whole genome shotgun (WGS) entry which is preliminary data.</text>
</comment>
<dbReference type="EMBL" id="CAMKVN010000484">
    <property type="protein sequence ID" value="CAI2168411.1"/>
    <property type="molecule type" value="Genomic_DNA"/>
</dbReference>
<feature type="non-terminal residue" evidence="2">
    <location>
        <position position="1"/>
    </location>
</feature>
<evidence type="ECO:0000313" key="2">
    <source>
        <dbReference type="EMBL" id="CAI2168411.1"/>
    </source>
</evidence>
<name>A0A9W4SG95_9GLOM</name>